<accession>A0A4V1R291</accession>
<organism evidence="3 4">
    <name type="scientific">Agromyces atrinae</name>
    <dbReference type="NCBI Taxonomy" id="592376"/>
    <lineage>
        <taxon>Bacteria</taxon>
        <taxon>Bacillati</taxon>
        <taxon>Actinomycetota</taxon>
        <taxon>Actinomycetes</taxon>
        <taxon>Micrococcales</taxon>
        <taxon>Microbacteriaceae</taxon>
        <taxon>Agromyces</taxon>
    </lineage>
</organism>
<dbReference type="Proteomes" id="UP000581087">
    <property type="component" value="Unassembled WGS sequence"/>
</dbReference>
<sequence length="216" mass="23830">MRRSTFTDHAVTYGAIGGTLAPDLLTFPPTGYRVSENAIRLGSGDDRFEAATHALLTWGIPLNSGIRLDDISPGTGEQYQGIVYGPDGTPLEKQPDARPEARFTEDGTPWIAPGMTAVQKLSVGPFEFDAPMRIVFVIEEPDRVGYGIGTLPGHPLSGEECFIVDRHDDGSVWLTIRQLSRPATTRYRLVWPIIRRIQKKFVARYLRALHPTTVAG</sequence>
<dbReference type="EMBL" id="SDPM01000005">
    <property type="protein sequence ID" value="RXZ86336.1"/>
    <property type="molecule type" value="Genomic_DNA"/>
</dbReference>
<dbReference type="PIRSF" id="PIRSF010260">
    <property type="entry name" value="UCP010260"/>
    <property type="match status" value="1"/>
</dbReference>
<evidence type="ECO:0000313" key="3">
    <source>
        <dbReference type="EMBL" id="RXZ86336.1"/>
    </source>
</evidence>
<dbReference type="InterPro" id="IPR014457">
    <property type="entry name" value="UCP010260"/>
</dbReference>
<evidence type="ECO:0000259" key="1">
    <source>
        <dbReference type="Pfam" id="PF09348"/>
    </source>
</evidence>
<keyword evidence="4" id="KW-1185">Reference proteome</keyword>
<protein>
    <submittedName>
        <fullName evidence="3">DUF1990 domain-containing protein</fullName>
    </submittedName>
</protein>
<dbReference type="Pfam" id="PF09348">
    <property type="entry name" value="DUF1990"/>
    <property type="match status" value="2"/>
</dbReference>
<reference evidence="2 5" key="2">
    <citation type="submission" date="2020-07" db="EMBL/GenBank/DDBJ databases">
        <title>Sequencing the genomes of 1000 actinobacteria strains.</title>
        <authorList>
            <person name="Klenk H.-P."/>
        </authorList>
    </citation>
    <scope>NUCLEOTIDE SEQUENCE [LARGE SCALE GENOMIC DNA]</scope>
    <source>
        <strain evidence="2 5">DSM 23870</strain>
    </source>
</reference>
<proteinExistence type="predicted"/>
<dbReference type="AlphaFoldDB" id="A0A4V1R291"/>
<gene>
    <name evidence="2" type="ORF">BJ972_000525</name>
    <name evidence="3" type="ORF">ESP50_11300</name>
</gene>
<evidence type="ECO:0000313" key="4">
    <source>
        <dbReference type="Proteomes" id="UP000292686"/>
    </source>
</evidence>
<feature type="domain" description="DUF1990" evidence="1">
    <location>
        <begin position="28"/>
        <end position="72"/>
    </location>
</feature>
<dbReference type="Proteomes" id="UP000292686">
    <property type="component" value="Unassembled WGS sequence"/>
</dbReference>
<dbReference type="OrthoDB" id="120660at2"/>
<dbReference type="RefSeq" id="WP_129175169.1">
    <property type="nucleotide sequence ID" value="NZ_JACCBI010000001.1"/>
</dbReference>
<reference evidence="3 4" key="1">
    <citation type="submission" date="2019-01" db="EMBL/GenBank/DDBJ databases">
        <title>Agromyces.</title>
        <authorList>
            <person name="Li J."/>
        </authorList>
    </citation>
    <scope>NUCLEOTIDE SEQUENCE [LARGE SCALE GENOMIC DNA]</scope>
    <source>
        <strain evidence="3 4">DSM 23870</strain>
    </source>
</reference>
<comment type="caution">
    <text evidence="3">The sequence shown here is derived from an EMBL/GenBank/DDBJ whole genome shotgun (WGS) entry which is preliminary data.</text>
</comment>
<evidence type="ECO:0000313" key="2">
    <source>
        <dbReference type="EMBL" id="NYD66006.1"/>
    </source>
</evidence>
<dbReference type="EMBL" id="JACCBI010000001">
    <property type="protein sequence ID" value="NYD66006.1"/>
    <property type="molecule type" value="Genomic_DNA"/>
</dbReference>
<feature type="domain" description="DUF1990" evidence="1">
    <location>
        <begin position="107"/>
        <end position="208"/>
    </location>
</feature>
<evidence type="ECO:0000313" key="5">
    <source>
        <dbReference type="Proteomes" id="UP000581087"/>
    </source>
</evidence>
<name>A0A4V1R291_9MICO</name>
<dbReference type="PANTHER" id="PTHR34202">
    <property type="entry name" value="UPF0548 PROTEIN"/>
    <property type="match status" value="1"/>
</dbReference>
<dbReference type="PANTHER" id="PTHR34202:SF1">
    <property type="entry name" value="UPF0548 PROTEIN"/>
    <property type="match status" value="1"/>
</dbReference>
<dbReference type="InterPro" id="IPR018960">
    <property type="entry name" value="DUF1990"/>
</dbReference>